<organism evidence="1 2">
    <name type="scientific">Plenodomus tracheiphilus IPT5</name>
    <dbReference type="NCBI Taxonomy" id="1408161"/>
    <lineage>
        <taxon>Eukaryota</taxon>
        <taxon>Fungi</taxon>
        <taxon>Dikarya</taxon>
        <taxon>Ascomycota</taxon>
        <taxon>Pezizomycotina</taxon>
        <taxon>Dothideomycetes</taxon>
        <taxon>Pleosporomycetidae</taxon>
        <taxon>Pleosporales</taxon>
        <taxon>Pleosporineae</taxon>
        <taxon>Leptosphaeriaceae</taxon>
        <taxon>Plenodomus</taxon>
    </lineage>
</organism>
<dbReference type="InterPro" id="IPR016181">
    <property type="entry name" value="Acyl_CoA_acyltransferase"/>
</dbReference>
<name>A0A6A7BBF2_9PLEO</name>
<evidence type="ECO:0000313" key="2">
    <source>
        <dbReference type="Proteomes" id="UP000799423"/>
    </source>
</evidence>
<dbReference type="AlphaFoldDB" id="A0A6A7BBF2"/>
<accession>A0A6A7BBF2</accession>
<gene>
    <name evidence="1" type="ORF">T440DRAFT_507098</name>
</gene>
<dbReference type="Proteomes" id="UP000799423">
    <property type="component" value="Unassembled WGS sequence"/>
</dbReference>
<evidence type="ECO:0000313" key="1">
    <source>
        <dbReference type="EMBL" id="KAF2851669.1"/>
    </source>
</evidence>
<reference evidence="1" key="1">
    <citation type="submission" date="2020-01" db="EMBL/GenBank/DDBJ databases">
        <authorList>
            <consortium name="DOE Joint Genome Institute"/>
            <person name="Haridas S."/>
            <person name="Albert R."/>
            <person name="Binder M."/>
            <person name="Bloem J."/>
            <person name="Labutti K."/>
            <person name="Salamov A."/>
            <person name="Andreopoulos B."/>
            <person name="Baker S.E."/>
            <person name="Barry K."/>
            <person name="Bills G."/>
            <person name="Bluhm B.H."/>
            <person name="Cannon C."/>
            <person name="Castanera R."/>
            <person name="Culley D.E."/>
            <person name="Daum C."/>
            <person name="Ezra D."/>
            <person name="Gonzalez J.B."/>
            <person name="Henrissat B."/>
            <person name="Kuo A."/>
            <person name="Liang C."/>
            <person name="Lipzen A."/>
            <person name="Lutzoni F."/>
            <person name="Magnuson J."/>
            <person name="Mondo S."/>
            <person name="Nolan M."/>
            <person name="Ohm R."/>
            <person name="Pangilinan J."/>
            <person name="Park H.-J."/>
            <person name="Ramirez L."/>
            <person name="Alfaro M."/>
            <person name="Sun H."/>
            <person name="Tritt A."/>
            <person name="Yoshinaga Y."/>
            <person name="Zwiers L.-H."/>
            <person name="Turgeon B.G."/>
            <person name="Goodwin S.B."/>
            <person name="Spatafora J.W."/>
            <person name="Crous P.W."/>
            <person name="Grigoriev I.V."/>
        </authorList>
    </citation>
    <scope>NUCLEOTIDE SEQUENCE</scope>
    <source>
        <strain evidence="1">IPT5</strain>
    </source>
</reference>
<dbReference type="EMBL" id="MU006301">
    <property type="protein sequence ID" value="KAF2851669.1"/>
    <property type="molecule type" value="Genomic_DNA"/>
</dbReference>
<proteinExistence type="predicted"/>
<dbReference type="SUPFAM" id="SSF55729">
    <property type="entry name" value="Acyl-CoA N-acyltransferases (Nat)"/>
    <property type="match status" value="1"/>
</dbReference>
<dbReference type="Gene3D" id="3.40.630.30">
    <property type="match status" value="1"/>
</dbReference>
<sequence length="155" mass="17336">MAPTKPQTFWRNLSLHDLNSLMHIANTIHTTLPERPDVFTERILLFPQGCLALIKTSTNELGGYIISHPICHRQPPALDSLLGEIPHDANQYYIHDVAILPEFRGCGAAREGIVRVLAVGERFDTMALVSVYGMGSFWGRFDFCGELGMRGWLGK</sequence>
<protein>
    <submittedName>
        <fullName evidence="1">Uncharacterized protein</fullName>
    </submittedName>
</protein>
<keyword evidence="2" id="KW-1185">Reference proteome</keyword>
<dbReference type="OrthoDB" id="2445945at2759"/>